<dbReference type="PANTHER" id="PTHR37984">
    <property type="entry name" value="PROTEIN CBG26694"/>
    <property type="match status" value="1"/>
</dbReference>
<dbReference type="PANTHER" id="PTHR37984:SF5">
    <property type="entry name" value="PROTEIN NYNRIN-LIKE"/>
    <property type="match status" value="1"/>
</dbReference>
<dbReference type="GO" id="GO:0003964">
    <property type="term" value="F:RNA-directed DNA polymerase activity"/>
    <property type="evidence" value="ECO:0007669"/>
    <property type="project" value="UniProtKB-KW"/>
</dbReference>
<accession>A0A6L2JN91</accession>
<dbReference type="Pfam" id="PF00665">
    <property type="entry name" value="rve"/>
    <property type="match status" value="1"/>
</dbReference>
<dbReference type="GO" id="GO:0015074">
    <property type="term" value="P:DNA integration"/>
    <property type="evidence" value="ECO:0007669"/>
    <property type="project" value="InterPro"/>
</dbReference>
<dbReference type="AlphaFoldDB" id="A0A6L2JN91"/>
<gene>
    <name evidence="2" type="ORF">Tci_010065</name>
</gene>
<dbReference type="InterPro" id="IPR050951">
    <property type="entry name" value="Retrovirus_Pol_polyprotein"/>
</dbReference>
<dbReference type="InterPro" id="IPR001584">
    <property type="entry name" value="Integrase_cat-core"/>
</dbReference>
<evidence type="ECO:0000313" key="2">
    <source>
        <dbReference type="EMBL" id="GEU38087.1"/>
    </source>
</evidence>
<keyword evidence="2" id="KW-0548">Nucleotidyltransferase</keyword>
<dbReference type="PROSITE" id="PS50994">
    <property type="entry name" value="INTEGRASE"/>
    <property type="match status" value="1"/>
</dbReference>
<organism evidence="2">
    <name type="scientific">Tanacetum cinerariifolium</name>
    <name type="common">Dalmatian daisy</name>
    <name type="synonym">Chrysanthemum cinerariifolium</name>
    <dbReference type="NCBI Taxonomy" id="118510"/>
    <lineage>
        <taxon>Eukaryota</taxon>
        <taxon>Viridiplantae</taxon>
        <taxon>Streptophyta</taxon>
        <taxon>Embryophyta</taxon>
        <taxon>Tracheophyta</taxon>
        <taxon>Spermatophyta</taxon>
        <taxon>Magnoliopsida</taxon>
        <taxon>eudicotyledons</taxon>
        <taxon>Gunneridae</taxon>
        <taxon>Pentapetalae</taxon>
        <taxon>asterids</taxon>
        <taxon>campanulids</taxon>
        <taxon>Asterales</taxon>
        <taxon>Asteraceae</taxon>
        <taxon>Asteroideae</taxon>
        <taxon>Anthemideae</taxon>
        <taxon>Anthemidinae</taxon>
        <taxon>Tanacetum</taxon>
    </lineage>
</organism>
<keyword evidence="2" id="KW-0808">Transferase</keyword>
<keyword evidence="2" id="KW-0695">RNA-directed DNA polymerase</keyword>
<dbReference type="EMBL" id="BKCJ010001010">
    <property type="protein sequence ID" value="GEU38087.1"/>
    <property type="molecule type" value="Genomic_DNA"/>
</dbReference>
<proteinExistence type="predicted"/>
<dbReference type="SUPFAM" id="SSF53098">
    <property type="entry name" value="Ribonuclease H-like"/>
    <property type="match status" value="1"/>
</dbReference>
<sequence length="231" mass="26782">MADHLSRLINPNLEELRDEYIDDNFPDETFKNVSSNNEGGTPWMIRRCVYGFETQKILDECHHGPTWGHYGPFTTAKKVFDDEVEALPTNDAGVVINFLKKLFSRFGIPKALISDRGTHFRNKQMEKVLKRYGVHHRFATAYHPQTSGQVENTNRALKGIFEKTVKDNPSVWSRKLDDALWAFRTTYKTPIGTAPYRLLYGLTYHLPFKIKHHAYYAFKSCNPDLNIAREK</sequence>
<dbReference type="InterPro" id="IPR012337">
    <property type="entry name" value="RNaseH-like_sf"/>
</dbReference>
<dbReference type="InterPro" id="IPR036397">
    <property type="entry name" value="RNaseH_sf"/>
</dbReference>
<protein>
    <submittedName>
        <fullName evidence="2">Reverse transcriptase domain-containing protein</fullName>
    </submittedName>
</protein>
<feature type="domain" description="Integrase catalytic" evidence="1">
    <location>
        <begin position="94"/>
        <end position="203"/>
    </location>
</feature>
<reference evidence="2" key="1">
    <citation type="journal article" date="2019" name="Sci. Rep.">
        <title>Draft genome of Tanacetum cinerariifolium, the natural source of mosquito coil.</title>
        <authorList>
            <person name="Yamashiro T."/>
            <person name="Shiraishi A."/>
            <person name="Satake H."/>
            <person name="Nakayama K."/>
        </authorList>
    </citation>
    <scope>NUCLEOTIDE SEQUENCE</scope>
</reference>
<dbReference type="GO" id="GO:0003676">
    <property type="term" value="F:nucleic acid binding"/>
    <property type="evidence" value="ECO:0007669"/>
    <property type="project" value="InterPro"/>
</dbReference>
<evidence type="ECO:0000259" key="1">
    <source>
        <dbReference type="PROSITE" id="PS50994"/>
    </source>
</evidence>
<comment type="caution">
    <text evidence="2">The sequence shown here is derived from an EMBL/GenBank/DDBJ whole genome shotgun (WGS) entry which is preliminary data.</text>
</comment>
<name>A0A6L2JN91_TANCI</name>
<dbReference type="Gene3D" id="3.30.420.10">
    <property type="entry name" value="Ribonuclease H-like superfamily/Ribonuclease H"/>
    <property type="match status" value="1"/>
</dbReference>